<protein>
    <submittedName>
        <fullName evidence="1">Uncharacterized protein</fullName>
    </submittedName>
</protein>
<evidence type="ECO:0000313" key="1">
    <source>
        <dbReference type="EMBL" id="KAF2113199.1"/>
    </source>
</evidence>
<reference evidence="1" key="1">
    <citation type="journal article" date="2020" name="Stud. Mycol.">
        <title>101 Dothideomycetes genomes: a test case for predicting lifestyles and emergence of pathogens.</title>
        <authorList>
            <person name="Haridas S."/>
            <person name="Albert R."/>
            <person name="Binder M."/>
            <person name="Bloem J."/>
            <person name="Labutti K."/>
            <person name="Salamov A."/>
            <person name="Andreopoulos B."/>
            <person name="Baker S."/>
            <person name="Barry K."/>
            <person name="Bills G."/>
            <person name="Bluhm B."/>
            <person name="Cannon C."/>
            <person name="Castanera R."/>
            <person name="Culley D."/>
            <person name="Daum C."/>
            <person name="Ezra D."/>
            <person name="Gonzalez J."/>
            <person name="Henrissat B."/>
            <person name="Kuo A."/>
            <person name="Liang C."/>
            <person name="Lipzen A."/>
            <person name="Lutzoni F."/>
            <person name="Magnuson J."/>
            <person name="Mondo S."/>
            <person name="Nolan M."/>
            <person name="Ohm R."/>
            <person name="Pangilinan J."/>
            <person name="Park H.-J."/>
            <person name="Ramirez L."/>
            <person name="Alfaro M."/>
            <person name="Sun H."/>
            <person name="Tritt A."/>
            <person name="Yoshinaga Y."/>
            <person name="Zwiers L.-H."/>
            <person name="Turgeon B."/>
            <person name="Goodwin S."/>
            <person name="Spatafora J."/>
            <person name="Crous P."/>
            <person name="Grigoriev I."/>
        </authorList>
    </citation>
    <scope>NUCLEOTIDE SEQUENCE</scope>
    <source>
        <strain evidence="1">CBS 627.86</strain>
    </source>
</reference>
<dbReference type="AlphaFoldDB" id="A0A6A5Z161"/>
<sequence>MVINCMSTGKQRKQYETTIYRLSEAMGKNELLVNSKGKRKTREKAALRRANEIMSMTKEDFDGMCDDQIRILEDAPHYMTYLRKGTILFTSILYTKDAPIANLQSAGLHDMVGLVADAYEKALVWWIKRYGNRTKKSADDAKSDFETLRKFFIDKYADGPANAEVEAVTDANAREYAEAGGTT</sequence>
<name>A0A6A5Z161_9PLEO</name>
<dbReference type="Proteomes" id="UP000799770">
    <property type="component" value="Unassembled WGS sequence"/>
</dbReference>
<keyword evidence="2" id="KW-1185">Reference proteome</keyword>
<gene>
    <name evidence="1" type="ORF">BDV96DRAFT_648171</name>
</gene>
<proteinExistence type="predicted"/>
<accession>A0A6A5Z161</accession>
<dbReference type="EMBL" id="ML977328">
    <property type="protein sequence ID" value="KAF2113199.1"/>
    <property type="molecule type" value="Genomic_DNA"/>
</dbReference>
<organism evidence="1 2">
    <name type="scientific">Lophiotrema nucula</name>
    <dbReference type="NCBI Taxonomy" id="690887"/>
    <lineage>
        <taxon>Eukaryota</taxon>
        <taxon>Fungi</taxon>
        <taxon>Dikarya</taxon>
        <taxon>Ascomycota</taxon>
        <taxon>Pezizomycotina</taxon>
        <taxon>Dothideomycetes</taxon>
        <taxon>Pleosporomycetidae</taxon>
        <taxon>Pleosporales</taxon>
        <taxon>Lophiotremataceae</taxon>
        <taxon>Lophiotrema</taxon>
    </lineage>
</organism>
<evidence type="ECO:0000313" key="2">
    <source>
        <dbReference type="Proteomes" id="UP000799770"/>
    </source>
</evidence>